<feature type="region of interest" description="Disordered" evidence="1">
    <location>
        <begin position="89"/>
        <end position="174"/>
    </location>
</feature>
<name>A0A6A5VDQ9_9PLEO</name>
<feature type="compositionally biased region" description="Basic residues" evidence="1">
    <location>
        <begin position="163"/>
        <end position="174"/>
    </location>
</feature>
<evidence type="ECO:0000313" key="3">
    <source>
        <dbReference type="Proteomes" id="UP000800036"/>
    </source>
</evidence>
<proteinExistence type="predicted"/>
<gene>
    <name evidence="2" type="ORF">BU23DRAFT_180340</name>
</gene>
<feature type="compositionally biased region" description="Polar residues" evidence="1">
    <location>
        <begin position="11"/>
        <end position="29"/>
    </location>
</feature>
<feature type="region of interest" description="Disordered" evidence="1">
    <location>
        <begin position="1"/>
        <end position="52"/>
    </location>
</feature>
<dbReference type="EMBL" id="ML976693">
    <property type="protein sequence ID" value="KAF1971367.1"/>
    <property type="molecule type" value="Genomic_DNA"/>
</dbReference>
<dbReference type="AlphaFoldDB" id="A0A6A5VDQ9"/>
<sequence length="192" mass="20659">MKRVMLPREVPSQNTQSPEKLVNTSSGGTTPMRALDQHPLDGANGDNEDNSTKMMTLPLLDGKTIRVPTYPTKTGAIPMLGRNLIPTTPAHKRKASKHTASTATGTPDQKRSKPLLPSSSAVESVAPSPAGSQAQKPKIPMVLHAAALEERPPATQNHDANVRKKVPKITRPRAKNGMAVITDFMEKHVKSV</sequence>
<keyword evidence="3" id="KW-1185">Reference proteome</keyword>
<evidence type="ECO:0000256" key="1">
    <source>
        <dbReference type="SAM" id="MobiDB-lite"/>
    </source>
</evidence>
<protein>
    <submittedName>
        <fullName evidence="2">Uncharacterized protein</fullName>
    </submittedName>
</protein>
<organism evidence="2 3">
    <name type="scientific">Bimuria novae-zelandiae CBS 107.79</name>
    <dbReference type="NCBI Taxonomy" id="1447943"/>
    <lineage>
        <taxon>Eukaryota</taxon>
        <taxon>Fungi</taxon>
        <taxon>Dikarya</taxon>
        <taxon>Ascomycota</taxon>
        <taxon>Pezizomycotina</taxon>
        <taxon>Dothideomycetes</taxon>
        <taxon>Pleosporomycetidae</taxon>
        <taxon>Pleosporales</taxon>
        <taxon>Massarineae</taxon>
        <taxon>Didymosphaeriaceae</taxon>
        <taxon>Bimuria</taxon>
    </lineage>
</organism>
<feature type="compositionally biased region" description="Polar residues" evidence="1">
    <location>
        <begin position="98"/>
        <end position="107"/>
    </location>
</feature>
<evidence type="ECO:0000313" key="2">
    <source>
        <dbReference type="EMBL" id="KAF1971367.1"/>
    </source>
</evidence>
<dbReference type="Proteomes" id="UP000800036">
    <property type="component" value="Unassembled WGS sequence"/>
</dbReference>
<feature type="compositionally biased region" description="Low complexity" evidence="1">
    <location>
        <begin position="117"/>
        <end position="132"/>
    </location>
</feature>
<accession>A0A6A5VDQ9</accession>
<reference evidence="2" key="1">
    <citation type="journal article" date="2020" name="Stud. Mycol.">
        <title>101 Dothideomycetes genomes: a test case for predicting lifestyles and emergence of pathogens.</title>
        <authorList>
            <person name="Haridas S."/>
            <person name="Albert R."/>
            <person name="Binder M."/>
            <person name="Bloem J."/>
            <person name="Labutti K."/>
            <person name="Salamov A."/>
            <person name="Andreopoulos B."/>
            <person name="Baker S."/>
            <person name="Barry K."/>
            <person name="Bills G."/>
            <person name="Bluhm B."/>
            <person name="Cannon C."/>
            <person name="Castanera R."/>
            <person name="Culley D."/>
            <person name="Daum C."/>
            <person name="Ezra D."/>
            <person name="Gonzalez J."/>
            <person name="Henrissat B."/>
            <person name="Kuo A."/>
            <person name="Liang C."/>
            <person name="Lipzen A."/>
            <person name="Lutzoni F."/>
            <person name="Magnuson J."/>
            <person name="Mondo S."/>
            <person name="Nolan M."/>
            <person name="Ohm R."/>
            <person name="Pangilinan J."/>
            <person name="Park H.-J."/>
            <person name="Ramirez L."/>
            <person name="Alfaro M."/>
            <person name="Sun H."/>
            <person name="Tritt A."/>
            <person name="Yoshinaga Y."/>
            <person name="Zwiers L.-H."/>
            <person name="Turgeon B."/>
            <person name="Goodwin S."/>
            <person name="Spatafora J."/>
            <person name="Crous P."/>
            <person name="Grigoriev I."/>
        </authorList>
    </citation>
    <scope>NUCLEOTIDE SEQUENCE</scope>
    <source>
        <strain evidence="2">CBS 107.79</strain>
    </source>
</reference>